<name>A0ABS9VI65_9SPHN</name>
<feature type="region of interest" description="Disordered" evidence="1">
    <location>
        <begin position="44"/>
        <end position="78"/>
    </location>
</feature>
<keyword evidence="5" id="KW-1185">Reference proteome</keyword>
<feature type="domain" description="DUF1996" evidence="3">
    <location>
        <begin position="139"/>
        <end position="382"/>
    </location>
</feature>
<evidence type="ECO:0000313" key="5">
    <source>
        <dbReference type="Proteomes" id="UP001203058"/>
    </source>
</evidence>
<feature type="chain" id="PRO_5045445574" evidence="2">
    <location>
        <begin position="25"/>
        <end position="445"/>
    </location>
</feature>
<dbReference type="PANTHER" id="PTHR43662">
    <property type="match status" value="1"/>
</dbReference>
<organism evidence="4 5">
    <name type="scientific">Sphingomonas telluris</name>
    <dbReference type="NCBI Taxonomy" id="2907998"/>
    <lineage>
        <taxon>Bacteria</taxon>
        <taxon>Pseudomonadati</taxon>
        <taxon>Pseudomonadota</taxon>
        <taxon>Alphaproteobacteria</taxon>
        <taxon>Sphingomonadales</taxon>
        <taxon>Sphingomonadaceae</taxon>
        <taxon>Sphingomonas</taxon>
    </lineage>
</organism>
<reference evidence="4 5" key="1">
    <citation type="submission" date="2022-03" db="EMBL/GenBank/DDBJ databases">
        <authorList>
            <person name="Jo J.-H."/>
            <person name="Im W.-T."/>
        </authorList>
    </citation>
    <scope>NUCLEOTIDE SEQUENCE [LARGE SCALE GENOMIC DNA]</scope>
    <source>
        <strain evidence="4 5">SM33</strain>
    </source>
</reference>
<dbReference type="PANTHER" id="PTHR43662:SF3">
    <property type="entry name" value="DOMAIN PROTEIN, PUTATIVE (AFU_ORTHOLOGUE AFUA_6G11970)-RELATED"/>
    <property type="match status" value="1"/>
</dbReference>
<dbReference type="Proteomes" id="UP001203058">
    <property type="component" value="Unassembled WGS sequence"/>
</dbReference>
<proteinExistence type="predicted"/>
<comment type="caution">
    <text evidence="4">The sequence shown here is derived from an EMBL/GenBank/DDBJ whole genome shotgun (WGS) entry which is preliminary data.</text>
</comment>
<dbReference type="InterPro" id="IPR018535">
    <property type="entry name" value="DUF1996"/>
</dbReference>
<feature type="signal peptide" evidence="2">
    <location>
        <begin position="1"/>
        <end position="24"/>
    </location>
</feature>
<evidence type="ECO:0000259" key="3">
    <source>
        <dbReference type="Pfam" id="PF09362"/>
    </source>
</evidence>
<dbReference type="EMBL" id="JAKZHW010000001">
    <property type="protein sequence ID" value="MCH8614668.1"/>
    <property type="molecule type" value="Genomic_DNA"/>
</dbReference>
<evidence type="ECO:0000313" key="4">
    <source>
        <dbReference type="EMBL" id="MCH8614668.1"/>
    </source>
</evidence>
<sequence length="445" mass="47018">MNDGFSAFKAMALGLAGMFLVVSVAPDVTSGHFDPLRFAREKLGGKKNTTSGGTTSTGTTTGTTTGATTGTTTGTATGSTTTTTTNALYTEATVVPSNFDVTTTLQATWGDGEIPVSNAPDTVGAFRFICGAGQLLYDDPMVHPGQPGASHLHQFYGNTAANANSTFASLRASGDSTCNNMGNGTAANRSAYWMPAMLDGKGNVIQPDYVQTYYKRIPQGTDCNPQTSATAQGICATIPNGLRFIFGYDMINNRAATYPGHFICDGPGALPGNFASIPAAKAACPAGSHLVALIDTPKCWDGKNLDTADHRSHLSDMVRNDSTNWLAKCPTTHPYLIPQFTLGVYYSVVQGDDLASWRLSSDEMHPELPHGSTFHADYWEAWDVNVKAMWAGNCIDKMLNCSGGDLGNGKQLKGASQPVYGWKNPNRVVPVPKNGSTSMASMLGM</sequence>
<dbReference type="RefSeq" id="WP_241445150.1">
    <property type="nucleotide sequence ID" value="NZ_JAKZHW010000001.1"/>
</dbReference>
<accession>A0ABS9VI65</accession>
<gene>
    <name evidence="4" type="ORF">LZ016_00915</name>
</gene>
<keyword evidence="2" id="KW-0732">Signal</keyword>
<protein>
    <submittedName>
        <fullName evidence="4">DUF1996 domain-containing protein</fullName>
    </submittedName>
</protein>
<evidence type="ECO:0000256" key="1">
    <source>
        <dbReference type="SAM" id="MobiDB-lite"/>
    </source>
</evidence>
<feature type="compositionally biased region" description="Low complexity" evidence="1">
    <location>
        <begin position="49"/>
        <end position="78"/>
    </location>
</feature>
<dbReference type="Pfam" id="PF09362">
    <property type="entry name" value="DUF1996"/>
    <property type="match status" value="1"/>
</dbReference>
<evidence type="ECO:0000256" key="2">
    <source>
        <dbReference type="SAM" id="SignalP"/>
    </source>
</evidence>